<name>A0AAV9XVJ1_9CRYT</name>
<gene>
    <name evidence="2" type="ORF">RS030_3440</name>
</gene>
<accession>A0AAV9XVJ1</accession>
<comment type="caution">
    <text evidence="2">The sequence shown here is derived from an EMBL/GenBank/DDBJ whole genome shotgun (WGS) entry which is preliminary data.</text>
</comment>
<sequence length="50" mass="5744">MKNSLRASVESSSTTISVDDINSETPSHKRKYITKEANEIEEYKRSNIQQ</sequence>
<evidence type="ECO:0000313" key="3">
    <source>
        <dbReference type="Proteomes" id="UP001311799"/>
    </source>
</evidence>
<proteinExistence type="predicted"/>
<dbReference type="AlphaFoldDB" id="A0AAV9XVJ1"/>
<keyword evidence="3" id="KW-1185">Reference proteome</keyword>
<protein>
    <submittedName>
        <fullName evidence="2">Uncharacterized protein</fullName>
    </submittedName>
</protein>
<feature type="compositionally biased region" description="Polar residues" evidence="1">
    <location>
        <begin position="1"/>
        <end position="17"/>
    </location>
</feature>
<dbReference type="Proteomes" id="UP001311799">
    <property type="component" value="Unassembled WGS sequence"/>
</dbReference>
<feature type="region of interest" description="Disordered" evidence="1">
    <location>
        <begin position="1"/>
        <end position="32"/>
    </location>
</feature>
<evidence type="ECO:0000313" key="2">
    <source>
        <dbReference type="EMBL" id="KAK6588618.1"/>
    </source>
</evidence>
<organism evidence="2 3">
    <name type="scientific">Cryptosporidium xiaoi</name>
    <dbReference type="NCBI Taxonomy" id="659607"/>
    <lineage>
        <taxon>Eukaryota</taxon>
        <taxon>Sar</taxon>
        <taxon>Alveolata</taxon>
        <taxon>Apicomplexa</taxon>
        <taxon>Conoidasida</taxon>
        <taxon>Coccidia</taxon>
        <taxon>Eucoccidiorida</taxon>
        <taxon>Eimeriorina</taxon>
        <taxon>Cryptosporidiidae</taxon>
        <taxon>Cryptosporidium</taxon>
    </lineage>
</organism>
<dbReference type="EMBL" id="JAWDEY010000031">
    <property type="protein sequence ID" value="KAK6588618.1"/>
    <property type="molecule type" value="Genomic_DNA"/>
</dbReference>
<reference evidence="2 3" key="1">
    <citation type="submission" date="2023-10" db="EMBL/GenBank/DDBJ databases">
        <title>Comparative genomics analysis reveals potential genetic determinants of host preference in Cryptosporidium xiaoi.</title>
        <authorList>
            <person name="Xiao L."/>
            <person name="Li J."/>
        </authorList>
    </citation>
    <scope>NUCLEOTIDE SEQUENCE [LARGE SCALE GENOMIC DNA]</scope>
    <source>
        <strain evidence="2 3">52996</strain>
    </source>
</reference>
<evidence type="ECO:0000256" key="1">
    <source>
        <dbReference type="SAM" id="MobiDB-lite"/>
    </source>
</evidence>